<dbReference type="OrthoDB" id="10669365at2759"/>
<protein>
    <submittedName>
        <fullName evidence="1">Uncharacterized protein</fullName>
    </submittedName>
</protein>
<comment type="caution">
    <text evidence="1">The sequence shown here is derived from an EMBL/GenBank/DDBJ whole genome shotgun (WGS) entry which is preliminary data.</text>
</comment>
<accession>A0A812L9B1</accession>
<reference evidence="1" key="1">
    <citation type="submission" date="2021-02" db="EMBL/GenBank/DDBJ databases">
        <authorList>
            <person name="Dougan E. K."/>
            <person name="Rhodes N."/>
            <person name="Thang M."/>
            <person name="Chan C."/>
        </authorList>
    </citation>
    <scope>NUCLEOTIDE SEQUENCE</scope>
</reference>
<dbReference type="EMBL" id="CAJNDS010001001">
    <property type="protein sequence ID" value="CAE7243334.1"/>
    <property type="molecule type" value="Genomic_DNA"/>
</dbReference>
<dbReference type="Proteomes" id="UP000604046">
    <property type="component" value="Unassembled WGS sequence"/>
</dbReference>
<organism evidence="1 2">
    <name type="scientific">Symbiodinium natans</name>
    <dbReference type="NCBI Taxonomy" id="878477"/>
    <lineage>
        <taxon>Eukaryota</taxon>
        <taxon>Sar</taxon>
        <taxon>Alveolata</taxon>
        <taxon>Dinophyceae</taxon>
        <taxon>Suessiales</taxon>
        <taxon>Symbiodiniaceae</taxon>
        <taxon>Symbiodinium</taxon>
    </lineage>
</organism>
<name>A0A812L9B1_9DINO</name>
<dbReference type="AlphaFoldDB" id="A0A812L9B1"/>
<sequence length="667" mass="73624">MKEKVKKEDPAGYLDPAGQLALLSLRRTGTGAAGSCAVAVDGATMLEVSGPAGPQQPLSGKQRTLQLVCRDGCGTKVADGTVGHMVYRPLRSCPGKDVPLLQKLLCRLRGSDGEGLFPPRLFAASELVRLAEDLAHLELHSDEEALKSLGRALLLRRPELQSSELQLAKGAFAMLRLSLQHVWASVGTKQLKRGGAVVTKQVSEVVYFDDDVHAVRTSSQHQSNLHACNYMPHEECIREGREATCLGRPVRLLSANGRHVGLHWAEDLDPPLAYEMTEEWEDSPRRLVHVWPHFWMGKNRLVRSMLNAIFGFYDRRIFARNTRATRLAGLEREEGRRFLAAHHLLGVGTRLPGGRRSSLYALRADGEVLAMALFGRVRRHRCEVLRFCTAAGLQVPGGLSKLMTAFLREHPEVGTLVTDVPRDMSVASGYLSCGWHLEDKLPPDHFPALWALRGGAEAFSERDAVLRVLGPDAAPLLQQAGEHQGRSFPHPLAWGNRRPCDVARRAALREAGLRPSGCGALRLALKRDRETRPELLSVPRHGHAERKAMMKMDSIDESKVTVYGACFCCFNGLNLENIEIGCAAKETLLCLEWDCCLKSNTEKLRCFCCDLRIVSPTVCIKQQGQLCCFVSAAAIPPDSEVPMMLSVCFLVCFPKVGFFKKISEIKG</sequence>
<keyword evidence="2" id="KW-1185">Reference proteome</keyword>
<evidence type="ECO:0000313" key="1">
    <source>
        <dbReference type="EMBL" id="CAE7243334.1"/>
    </source>
</evidence>
<proteinExistence type="predicted"/>
<evidence type="ECO:0000313" key="2">
    <source>
        <dbReference type="Proteomes" id="UP000604046"/>
    </source>
</evidence>
<gene>
    <name evidence="1" type="ORF">SNAT2548_LOCUS11266</name>
</gene>